<dbReference type="WBParaSite" id="jg18992">
    <property type="protein sequence ID" value="jg18992"/>
    <property type="gene ID" value="jg18992"/>
</dbReference>
<keyword evidence="1" id="KW-0472">Membrane</keyword>
<evidence type="ECO:0000313" key="2">
    <source>
        <dbReference type="Proteomes" id="UP000887574"/>
    </source>
</evidence>
<proteinExistence type="predicted"/>
<protein>
    <submittedName>
        <fullName evidence="3">Uncharacterized protein</fullName>
    </submittedName>
</protein>
<reference evidence="3" key="1">
    <citation type="submission" date="2022-11" db="UniProtKB">
        <authorList>
            <consortium name="WormBaseParasite"/>
        </authorList>
    </citation>
    <scope>IDENTIFICATION</scope>
</reference>
<keyword evidence="1" id="KW-0812">Transmembrane</keyword>
<keyword evidence="2" id="KW-1185">Reference proteome</keyword>
<accession>A0A915DE72</accession>
<evidence type="ECO:0000256" key="1">
    <source>
        <dbReference type="SAM" id="Phobius"/>
    </source>
</evidence>
<organism evidence="2 3">
    <name type="scientific">Ditylenchus dipsaci</name>
    <dbReference type="NCBI Taxonomy" id="166011"/>
    <lineage>
        <taxon>Eukaryota</taxon>
        <taxon>Metazoa</taxon>
        <taxon>Ecdysozoa</taxon>
        <taxon>Nematoda</taxon>
        <taxon>Chromadorea</taxon>
        <taxon>Rhabditida</taxon>
        <taxon>Tylenchina</taxon>
        <taxon>Tylenchomorpha</taxon>
        <taxon>Sphaerularioidea</taxon>
        <taxon>Anguinidae</taxon>
        <taxon>Anguininae</taxon>
        <taxon>Ditylenchus</taxon>
    </lineage>
</organism>
<evidence type="ECO:0000313" key="3">
    <source>
        <dbReference type="WBParaSite" id="jg18992"/>
    </source>
</evidence>
<dbReference type="AlphaFoldDB" id="A0A915DE72"/>
<name>A0A915DE72_9BILA</name>
<dbReference type="Proteomes" id="UP000887574">
    <property type="component" value="Unplaced"/>
</dbReference>
<keyword evidence="1" id="KW-1133">Transmembrane helix</keyword>
<feature type="transmembrane region" description="Helical" evidence="1">
    <location>
        <begin position="97"/>
        <end position="118"/>
    </location>
</feature>
<sequence>MGALYREARRMALKRVHPDLEIKISEILAQMPRPLSAPTLLLTVNEEVPMAVTVILELKNTKILTSTTDKAINTAFYHTIRLYFQIVLIFAKEVWGVYSTFISIIPLFGTTKLTILVLGSGLEHRKEGPPYVCGCHVERMPRLSPGNCNENNKSTCRGG</sequence>